<name>A0AAD9V515_ACRCE</name>
<dbReference type="AlphaFoldDB" id="A0AAD9V515"/>
<reference evidence="1" key="2">
    <citation type="journal article" date="2023" name="Science">
        <title>Genomic signatures of disease resistance in endangered staghorn corals.</title>
        <authorList>
            <person name="Vollmer S.V."/>
            <person name="Selwyn J.D."/>
            <person name="Despard B.A."/>
            <person name="Roesel C.L."/>
        </authorList>
    </citation>
    <scope>NUCLEOTIDE SEQUENCE</scope>
    <source>
        <strain evidence="1">K2</strain>
    </source>
</reference>
<accession>A0AAD9V515</accession>
<sequence>MFWRAFYTWLAQCKIRMEFLNMLDVLFGVYKKGEDFKILNHLILSAKFYIYKCKHSGVNPSLQVFKVKTKAVHQIERKMAAKRDKLKKHNEKWRKLAPYVSE</sequence>
<evidence type="ECO:0000313" key="2">
    <source>
        <dbReference type="Proteomes" id="UP001249851"/>
    </source>
</evidence>
<comment type="caution">
    <text evidence="1">The sequence shown here is derived from an EMBL/GenBank/DDBJ whole genome shotgun (WGS) entry which is preliminary data.</text>
</comment>
<evidence type="ECO:0000313" key="1">
    <source>
        <dbReference type="EMBL" id="KAK2561496.1"/>
    </source>
</evidence>
<organism evidence="1 2">
    <name type="scientific">Acropora cervicornis</name>
    <name type="common">Staghorn coral</name>
    <dbReference type="NCBI Taxonomy" id="6130"/>
    <lineage>
        <taxon>Eukaryota</taxon>
        <taxon>Metazoa</taxon>
        <taxon>Cnidaria</taxon>
        <taxon>Anthozoa</taxon>
        <taxon>Hexacorallia</taxon>
        <taxon>Scleractinia</taxon>
        <taxon>Astrocoeniina</taxon>
        <taxon>Acroporidae</taxon>
        <taxon>Acropora</taxon>
    </lineage>
</organism>
<dbReference type="Proteomes" id="UP001249851">
    <property type="component" value="Unassembled WGS sequence"/>
</dbReference>
<proteinExistence type="predicted"/>
<keyword evidence="2" id="KW-1185">Reference proteome</keyword>
<dbReference type="EMBL" id="JARQWQ010000032">
    <property type="protein sequence ID" value="KAK2561496.1"/>
    <property type="molecule type" value="Genomic_DNA"/>
</dbReference>
<gene>
    <name evidence="1" type="ORF">P5673_015467</name>
</gene>
<protein>
    <submittedName>
        <fullName evidence="1">Uncharacterized protein</fullName>
    </submittedName>
</protein>
<reference evidence="1" key="1">
    <citation type="journal article" date="2023" name="G3 (Bethesda)">
        <title>Whole genome assembly and annotation of the endangered Caribbean coral Acropora cervicornis.</title>
        <authorList>
            <person name="Selwyn J.D."/>
            <person name="Vollmer S.V."/>
        </authorList>
    </citation>
    <scope>NUCLEOTIDE SEQUENCE</scope>
    <source>
        <strain evidence="1">K2</strain>
    </source>
</reference>